<evidence type="ECO:0000256" key="6">
    <source>
        <dbReference type="ARBA" id="ARBA00022989"/>
    </source>
</evidence>
<dbReference type="AlphaFoldDB" id="M1RSA3"/>
<reference evidence="11" key="1">
    <citation type="submission" date="2012-11" db="EMBL/GenBank/DDBJ databases">
        <title>Molecular characterization and expression profiles of olfactory receptor genes in the parasitic wasp, Microplitis mediator (Hymenoptera: Braconidae).</title>
        <authorList>
            <person name="Ma L."/>
            <person name="Gu H.S."/>
            <person name="Zhang J.Y."/>
        </authorList>
    </citation>
    <scope>NUCLEOTIDE SEQUENCE</scope>
</reference>
<keyword evidence="4 10" id="KW-0812">Transmembrane</keyword>
<sequence>MTLIESCWMVFTWLGLFRPIKWKGLKARIYDLYTAIVLFFNYSFFICGVMDIDFTHLNFFADIDLITLMLQYIENTPKILCMILNRNALIEIDFKLQHDHFKIKDEDEKKIQNKFDKFSRYVLLAYSALQATSLVYYTTGRILAMESPVILPYRSRIPFNYSSSGKIYMLTALDQLYSVSSLICINGAFNLVFTSTMYQICTKIRILKHRFKVIIQQLEHDGELGNNDNKNLRDVMRKNDATTDKFESQLIANWVESHIALINLYDYAKSVFAKAVFIHYVINSIVMCTLAYILSHCEIDNIFFGNVCYFSVKCTQQFLQCSSAHQITLEFEDLRDMIFSTNWFATKITIQKSIIIIMFKSIVPIEFVSGYFVTLSLDSFKRILKLSYTIYNVLEG</sequence>
<protein>
    <recommendedName>
        <fullName evidence="10">Odorant receptor</fullName>
    </recommendedName>
</protein>
<keyword evidence="3 10" id="KW-0716">Sensory transduction</keyword>
<organism evidence="11">
    <name type="scientific">Microplitis mediator</name>
    <dbReference type="NCBI Taxonomy" id="375433"/>
    <lineage>
        <taxon>Eukaryota</taxon>
        <taxon>Metazoa</taxon>
        <taxon>Ecdysozoa</taxon>
        <taxon>Arthropoda</taxon>
        <taxon>Hexapoda</taxon>
        <taxon>Insecta</taxon>
        <taxon>Pterygota</taxon>
        <taxon>Neoptera</taxon>
        <taxon>Endopterygota</taxon>
        <taxon>Hymenoptera</taxon>
        <taxon>Apocrita</taxon>
        <taxon>Ichneumonoidea</taxon>
        <taxon>Braconidae</taxon>
        <taxon>Microgastrinae</taxon>
        <taxon>Microplitis</taxon>
    </lineage>
</organism>
<feature type="transmembrane region" description="Helical" evidence="10">
    <location>
        <begin position="176"/>
        <end position="200"/>
    </location>
</feature>
<keyword evidence="9 10" id="KW-0807">Transducer</keyword>
<feature type="transmembrane region" description="Helical" evidence="10">
    <location>
        <begin position="271"/>
        <end position="294"/>
    </location>
</feature>
<comment type="subcellular location">
    <subcellularLocation>
        <location evidence="1 10">Cell membrane</location>
        <topology evidence="1 10">Multi-pass membrane protein</topology>
    </subcellularLocation>
</comment>
<evidence type="ECO:0000256" key="7">
    <source>
        <dbReference type="ARBA" id="ARBA00023136"/>
    </source>
</evidence>
<proteinExistence type="evidence at transcript level"/>
<dbReference type="PANTHER" id="PTHR21137:SF35">
    <property type="entry name" value="ODORANT RECEPTOR 19A-RELATED"/>
    <property type="match status" value="1"/>
</dbReference>
<keyword evidence="7 10" id="KW-0472">Membrane</keyword>
<evidence type="ECO:0000256" key="9">
    <source>
        <dbReference type="ARBA" id="ARBA00023224"/>
    </source>
</evidence>
<evidence type="ECO:0000313" key="11">
    <source>
        <dbReference type="EMBL" id="AGG17939.1"/>
    </source>
</evidence>
<evidence type="ECO:0000256" key="5">
    <source>
        <dbReference type="ARBA" id="ARBA00022725"/>
    </source>
</evidence>
<name>M1RSA3_9HYME</name>
<dbReference type="GO" id="GO:0004984">
    <property type="term" value="F:olfactory receptor activity"/>
    <property type="evidence" value="ECO:0007669"/>
    <property type="project" value="InterPro"/>
</dbReference>
<evidence type="ECO:0000256" key="2">
    <source>
        <dbReference type="ARBA" id="ARBA00022475"/>
    </source>
</evidence>
<evidence type="ECO:0000256" key="10">
    <source>
        <dbReference type="RuleBase" id="RU351113"/>
    </source>
</evidence>
<dbReference type="GO" id="GO:0005549">
    <property type="term" value="F:odorant binding"/>
    <property type="evidence" value="ECO:0007669"/>
    <property type="project" value="InterPro"/>
</dbReference>
<accession>M1RSA3</accession>
<feature type="transmembrane region" description="Helical" evidence="10">
    <location>
        <begin position="118"/>
        <end position="137"/>
    </location>
</feature>
<keyword evidence="2" id="KW-1003">Cell membrane</keyword>
<comment type="caution">
    <text evidence="10">Lacks conserved residue(s) required for the propagation of feature annotation.</text>
</comment>
<evidence type="ECO:0000256" key="3">
    <source>
        <dbReference type="ARBA" id="ARBA00022606"/>
    </source>
</evidence>
<evidence type="ECO:0000256" key="4">
    <source>
        <dbReference type="ARBA" id="ARBA00022692"/>
    </source>
</evidence>
<feature type="transmembrane region" description="Helical" evidence="10">
    <location>
        <begin position="32"/>
        <end position="50"/>
    </location>
</feature>
<keyword evidence="5 10" id="KW-0552">Olfaction</keyword>
<dbReference type="EMBL" id="KC171926">
    <property type="protein sequence ID" value="AGG17939.1"/>
    <property type="molecule type" value="mRNA"/>
</dbReference>
<dbReference type="PANTHER" id="PTHR21137">
    <property type="entry name" value="ODORANT RECEPTOR"/>
    <property type="match status" value="1"/>
</dbReference>
<comment type="similarity">
    <text evidence="10">Belongs to the insect chemoreceptor superfamily. Heteromeric odorant receptor channel (TC 1.A.69) family.</text>
</comment>
<dbReference type="Pfam" id="PF02949">
    <property type="entry name" value="7tm_6"/>
    <property type="match status" value="1"/>
</dbReference>
<dbReference type="GO" id="GO:0005886">
    <property type="term" value="C:plasma membrane"/>
    <property type="evidence" value="ECO:0007669"/>
    <property type="project" value="UniProtKB-SubCell"/>
</dbReference>
<keyword evidence="8 10" id="KW-0675">Receptor</keyword>
<evidence type="ECO:0000256" key="1">
    <source>
        <dbReference type="ARBA" id="ARBA00004651"/>
    </source>
</evidence>
<evidence type="ECO:0000256" key="8">
    <source>
        <dbReference type="ARBA" id="ARBA00023170"/>
    </source>
</evidence>
<keyword evidence="6 10" id="KW-1133">Transmembrane helix</keyword>
<dbReference type="GO" id="GO:0007165">
    <property type="term" value="P:signal transduction"/>
    <property type="evidence" value="ECO:0007669"/>
    <property type="project" value="UniProtKB-KW"/>
</dbReference>
<dbReference type="InterPro" id="IPR004117">
    <property type="entry name" value="7tm6_olfct_rcpt"/>
</dbReference>